<dbReference type="STRING" id="767519.SAMN05216559_1012"/>
<evidence type="ECO:0000259" key="1">
    <source>
        <dbReference type="Pfam" id="PF13460"/>
    </source>
</evidence>
<accession>A0A1I6KLN5</accession>
<dbReference type="Proteomes" id="UP000199062">
    <property type="component" value="Unassembled WGS sequence"/>
</dbReference>
<dbReference type="SUPFAM" id="SSF51735">
    <property type="entry name" value="NAD(P)-binding Rossmann-fold domains"/>
    <property type="match status" value="1"/>
</dbReference>
<dbReference type="PANTHER" id="PTHR12126:SF11">
    <property type="entry name" value="NADH DEHYDROGENASE [UBIQUINONE] 1 ALPHA SUBCOMPLEX SUBUNIT 9, MITOCHONDRIAL"/>
    <property type="match status" value="1"/>
</dbReference>
<dbReference type="PANTHER" id="PTHR12126">
    <property type="entry name" value="NADH-UBIQUINONE OXIDOREDUCTASE 39 KDA SUBUNIT-RELATED"/>
    <property type="match status" value="1"/>
</dbReference>
<dbReference type="OrthoDB" id="213145at2157"/>
<sequence length="296" mass="31421">MNVLVVGGDGFIGQYLCTELVERGHEVTSLSRSPDQGVLPDGVSTVAGDVTDYDSIEPAFEGRDAVVNLVALSPLFQPSGGNEMHETVHLGGTRNCVRAAEEHGVDRFVQQSALGADPEGTTHYIRAKGKAEDVVRASDLDWVIFRPSIVFGEGGEFVSFTTKLTTPYVTGLPGGGRTRFQPIFVEEFVPMVAAALEDETHVGETYEIGGPEVVTLAEVAKLAYRARGKSLTVLPVPMVLAGLGLSVAGAIPGFPMGADQYRSLRFDNSVADNDVDAFGVDVADLTTLATYLGVEE</sequence>
<dbReference type="EMBL" id="FOZK01000001">
    <property type="protein sequence ID" value="SFR92111.1"/>
    <property type="molecule type" value="Genomic_DNA"/>
</dbReference>
<proteinExistence type="predicted"/>
<dbReference type="Pfam" id="PF13460">
    <property type="entry name" value="NAD_binding_10"/>
    <property type="match status" value="1"/>
</dbReference>
<dbReference type="AlphaFoldDB" id="A0A1I6KLN5"/>
<evidence type="ECO:0000313" key="3">
    <source>
        <dbReference type="Proteomes" id="UP000199062"/>
    </source>
</evidence>
<dbReference type="GO" id="GO:0044877">
    <property type="term" value="F:protein-containing complex binding"/>
    <property type="evidence" value="ECO:0007669"/>
    <property type="project" value="TreeGrafter"/>
</dbReference>
<reference evidence="2 3" key="1">
    <citation type="submission" date="2016-10" db="EMBL/GenBank/DDBJ databases">
        <authorList>
            <person name="de Groot N.N."/>
        </authorList>
    </citation>
    <scope>NUCLEOTIDE SEQUENCE [LARGE SCALE GENOMIC DNA]</scope>
    <source>
        <strain evidence="2 3">CGMCC 1.10457</strain>
    </source>
</reference>
<dbReference type="Gene3D" id="3.40.50.720">
    <property type="entry name" value="NAD(P)-binding Rossmann-like Domain"/>
    <property type="match status" value="1"/>
</dbReference>
<protein>
    <submittedName>
        <fullName evidence="2">NADH dehydrogenase</fullName>
    </submittedName>
</protein>
<dbReference type="InterPro" id="IPR016040">
    <property type="entry name" value="NAD(P)-bd_dom"/>
</dbReference>
<dbReference type="InterPro" id="IPR051207">
    <property type="entry name" value="ComplexI_NDUFA9_subunit"/>
</dbReference>
<gene>
    <name evidence="2" type="ORF">SAMN05216559_1012</name>
</gene>
<organism evidence="2 3">
    <name type="scientific">Halomicrobium zhouii</name>
    <dbReference type="NCBI Taxonomy" id="767519"/>
    <lineage>
        <taxon>Archaea</taxon>
        <taxon>Methanobacteriati</taxon>
        <taxon>Methanobacteriota</taxon>
        <taxon>Stenosarchaea group</taxon>
        <taxon>Halobacteria</taxon>
        <taxon>Halobacteriales</taxon>
        <taxon>Haloarculaceae</taxon>
        <taxon>Halomicrobium</taxon>
    </lineage>
</organism>
<name>A0A1I6KLN5_9EURY</name>
<dbReference type="InterPro" id="IPR036291">
    <property type="entry name" value="NAD(P)-bd_dom_sf"/>
</dbReference>
<keyword evidence="3" id="KW-1185">Reference proteome</keyword>
<dbReference type="RefSeq" id="WP_089814462.1">
    <property type="nucleotide sequence ID" value="NZ_FOZK01000001.1"/>
</dbReference>
<evidence type="ECO:0000313" key="2">
    <source>
        <dbReference type="EMBL" id="SFR92111.1"/>
    </source>
</evidence>
<dbReference type="CDD" id="cd05271">
    <property type="entry name" value="NDUFA9_like_SDR_a"/>
    <property type="match status" value="1"/>
</dbReference>
<feature type="domain" description="NAD(P)-binding" evidence="1">
    <location>
        <begin position="7"/>
        <end position="150"/>
    </location>
</feature>
<dbReference type="FunFam" id="3.40.50.720:FF:000702">
    <property type="entry name" value="NADH dehydrogenase (Ubiquinone)"/>
    <property type="match status" value="1"/>
</dbReference>